<dbReference type="Pfam" id="PF01266">
    <property type="entry name" value="DAO"/>
    <property type="match status" value="1"/>
</dbReference>
<dbReference type="PATRIC" id="fig|37927.3.peg.88"/>
<dbReference type="SUPFAM" id="SSF54373">
    <property type="entry name" value="FAD-linked reductases, C-terminal domain"/>
    <property type="match status" value="1"/>
</dbReference>
<dbReference type="AlphaFoldDB" id="A0A126ZUH0"/>
<feature type="domain" description="FAD dependent oxidoreductase" evidence="5">
    <location>
        <begin position="7"/>
        <end position="352"/>
    </location>
</feature>
<dbReference type="PANTHER" id="PTHR10961:SF7">
    <property type="entry name" value="FAD DEPENDENT OXIDOREDUCTASE DOMAIN-CONTAINING PROTEIN"/>
    <property type="match status" value="1"/>
</dbReference>
<dbReference type="SUPFAM" id="SSF51905">
    <property type="entry name" value="FAD/NAD(P)-binding domain"/>
    <property type="match status" value="1"/>
</dbReference>
<protein>
    <submittedName>
        <fullName evidence="6">N-methyltryptophan oxidase</fullName>
    </submittedName>
</protein>
<accession>A0A126ZUH0</accession>
<dbReference type="Gene3D" id="3.30.9.10">
    <property type="entry name" value="D-Amino Acid Oxidase, subunit A, domain 2"/>
    <property type="match status" value="1"/>
</dbReference>
<dbReference type="NCBIfam" id="NF008425">
    <property type="entry name" value="PRK11259.1"/>
    <property type="match status" value="1"/>
</dbReference>
<evidence type="ECO:0000313" key="7">
    <source>
        <dbReference type="Proteomes" id="UP000070134"/>
    </source>
</evidence>
<proteinExistence type="predicted"/>
<dbReference type="GO" id="GO:0050660">
    <property type="term" value="F:flavin adenine dinucleotide binding"/>
    <property type="evidence" value="ECO:0007669"/>
    <property type="project" value="InterPro"/>
</dbReference>
<keyword evidence="7" id="KW-1185">Reference proteome</keyword>
<evidence type="ECO:0000313" key="6">
    <source>
        <dbReference type="EMBL" id="AMM30790.1"/>
    </source>
</evidence>
<organism evidence="6 7">
    <name type="scientific">Sinomonas atrocyanea</name>
    <dbReference type="NCBI Taxonomy" id="37927"/>
    <lineage>
        <taxon>Bacteria</taxon>
        <taxon>Bacillati</taxon>
        <taxon>Actinomycetota</taxon>
        <taxon>Actinomycetes</taxon>
        <taxon>Micrococcales</taxon>
        <taxon>Micrococcaceae</taxon>
        <taxon>Sinomonas</taxon>
    </lineage>
</organism>
<reference evidence="6 7" key="1">
    <citation type="submission" date="2016-02" db="EMBL/GenBank/DDBJ databases">
        <title>Complete genome of Sinomonas atrocyanea KCTC 3377.</title>
        <authorList>
            <person name="Kim K.M."/>
        </authorList>
    </citation>
    <scope>NUCLEOTIDE SEQUENCE [LARGE SCALE GENOMIC DNA]</scope>
    <source>
        <strain evidence="6 7">KCTC 3377</strain>
    </source>
</reference>
<dbReference type="Gene3D" id="3.50.50.60">
    <property type="entry name" value="FAD/NAD(P)-binding domain"/>
    <property type="match status" value="1"/>
</dbReference>
<evidence type="ECO:0000256" key="2">
    <source>
        <dbReference type="ARBA" id="ARBA00022630"/>
    </source>
</evidence>
<evidence type="ECO:0000256" key="3">
    <source>
        <dbReference type="ARBA" id="ARBA00022827"/>
    </source>
</evidence>
<keyword evidence="2" id="KW-0285">Flavoprotein</keyword>
<dbReference type="EMBL" id="CP014518">
    <property type="protein sequence ID" value="AMM30790.1"/>
    <property type="molecule type" value="Genomic_DNA"/>
</dbReference>
<name>A0A126ZUH0_9MICC</name>
<keyword evidence="3" id="KW-0274">FAD</keyword>
<dbReference type="InterPro" id="IPR006076">
    <property type="entry name" value="FAD-dep_OxRdtase"/>
</dbReference>
<comment type="cofactor">
    <cofactor evidence="1">
        <name>FAD</name>
        <dbReference type="ChEBI" id="CHEBI:57692"/>
    </cofactor>
</comment>
<evidence type="ECO:0000259" key="5">
    <source>
        <dbReference type="Pfam" id="PF01266"/>
    </source>
</evidence>
<evidence type="ECO:0000256" key="1">
    <source>
        <dbReference type="ARBA" id="ARBA00001974"/>
    </source>
</evidence>
<dbReference type="InterPro" id="IPR036188">
    <property type="entry name" value="FAD/NAD-bd_sf"/>
</dbReference>
<dbReference type="RefSeq" id="WP_084249195.1">
    <property type="nucleotide sequence ID" value="NZ_BJMO01000013.1"/>
</dbReference>
<dbReference type="Proteomes" id="UP000070134">
    <property type="component" value="Chromosome"/>
</dbReference>
<dbReference type="KEGG" id="satk:SA2016_0085"/>
<dbReference type="OrthoDB" id="9806257at2"/>
<evidence type="ECO:0000256" key="4">
    <source>
        <dbReference type="ARBA" id="ARBA00023002"/>
    </source>
</evidence>
<keyword evidence="4" id="KW-0560">Oxidoreductase</keyword>
<gene>
    <name evidence="6" type="ORF">SA2016_0085</name>
</gene>
<dbReference type="InterPro" id="IPR045170">
    <property type="entry name" value="MTOX"/>
</dbReference>
<sequence>MSQEHYDVIVVGLGPWGSAAAWHLSSRGKSVLALDKFTPPHKEGSHGGATRLARQSSSAGEQYTAFTKRTFELWDRVAAETGTQILNRTGTLFVGEPGSLWFDRTIGSLQASDFEFDAIDAAAARRRFPWAQVSGAEVAVWEPNGTVALVEPGIRGLQTEARRHGAVLRTGEEVLEWDETPSGVLVRTDQGRYTADKLVVAVGSRANHLLQLDLPYKVARQVLANFRQPGPALPAVYFAKPPGSTEAPAYGCSEPNGDWKFSVPGKEDWIDPEDLTQDLRPGDLERILQVLRERMPGIDPEPQSTTVCMWAEVEDGHWVIGQHPQSSRVVIGTGDMGRGFRYAPAVGEMLADHVDEVPRPDTDLFLPSRFAAARA</sequence>
<dbReference type="PANTHER" id="PTHR10961">
    <property type="entry name" value="PEROXISOMAL SARCOSINE OXIDASE"/>
    <property type="match status" value="1"/>
</dbReference>
<dbReference type="GO" id="GO:0008115">
    <property type="term" value="F:sarcosine oxidase activity"/>
    <property type="evidence" value="ECO:0007669"/>
    <property type="project" value="TreeGrafter"/>
</dbReference>
<dbReference type="STRING" id="37927.SA2016_0085"/>